<feature type="transmembrane region" description="Helical" evidence="1">
    <location>
        <begin position="476"/>
        <end position="495"/>
    </location>
</feature>
<dbReference type="EMBL" id="CP018145">
    <property type="protein sequence ID" value="ASJ56412.1"/>
    <property type="molecule type" value="Genomic_DNA"/>
</dbReference>
<feature type="transmembrane region" description="Helical" evidence="1">
    <location>
        <begin position="243"/>
        <end position="259"/>
    </location>
</feature>
<evidence type="ECO:0008006" key="4">
    <source>
        <dbReference type="Google" id="ProtNLM"/>
    </source>
</evidence>
<keyword evidence="1" id="KW-0812">Transmembrane</keyword>
<feature type="transmembrane region" description="Helical" evidence="1">
    <location>
        <begin position="42"/>
        <end position="61"/>
    </location>
</feature>
<evidence type="ECO:0000313" key="3">
    <source>
        <dbReference type="Proteomes" id="UP000197781"/>
    </source>
</evidence>
<dbReference type="RefSeq" id="WP_088909985.1">
    <property type="nucleotide sequence ID" value="NZ_CP018145.1"/>
</dbReference>
<accession>A0A220MN70</accession>
<dbReference type="AlphaFoldDB" id="A0A220MN70"/>
<evidence type="ECO:0000256" key="1">
    <source>
        <dbReference type="SAM" id="Phobius"/>
    </source>
</evidence>
<keyword evidence="1" id="KW-1133">Transmembrane helix</keyword>
<feature type="transmembrane region" description="Helical" evidence="1">
    <location>
        <begin position="219"/>
        <end position="238"/>
    </location>
</feature>
<reference evidence="2 3" key="1">
    <citation type="submission" date="2016-11" db="EMBL/GenBank/DDBJ databases">
        <authorList>
            <person name="Jaros S."/>
            <person name="Januszkiewicz K."/>
            <person name="Wedrychowicz H."/>
        </authorList>
    </citation>
    <scope>NUCLEOTIDE SEQUENCE [LARGE SCALE GENOMIC DNA]</scope>
    <source>
        <strain evidence="2 3">NF2</strain>
    </source>
</reference>
<name>A0A220MN70_9BACL</name>
<organism evidence="2 3">
    <name type="scientific">Brevibacillus formosus</name>
    <dbReference type="NCBI Taxonomy" id="54913"/>
    <lineage>
        <taxon>Bacteria</taxon>
        <taxon>Bacillati</taxon>
        <taxon>Bacillota</taxon>
        <taxon>Bacilli</taxon>
        <taxon>Bacillales</taxon>
        <taxon>Paenibacillaceae</taxon>
        <taxon>Brevibacillus</taxon>
    </lineage>
</organism>
<dbReference type="Proteomes" id="UP000197781">
    <property type="component" value="Chromosome"/>
</dbReference>
<gene>
    <name evidence="2" type="ORF">BP422_24310</name>
</gene>
<feature type="transmembrane region" description="Helical" evidence="1">
    <location>
        <begin position="444"/>
        <end position="464"/>
    </location>
</feature>
<feature type="transmembrane region" description="Helical" evidence="1">
    <location>
        <begin position="265"/>
        <end position="283"/>
    </location>
</feature>
<feature type="transmembrane region" description="Helical" evidence="1">
    <location>
        <begin position="68"/>
        <end position="86"/>
    </location>
</feature>
<feature type="transmembrane region" description="Helical" evidence="1">
    <location>
        <begin position="197"/>
        <end position="213"/>
    </location>
</feature>
<feature type="transmembrane region" description="Helical" evidence="1">
    <location>
        <begin position="422"/>
        <end position="438"/>
    </location>
</feature>
<dbReference type="KEGG" id="bfm:BP422_24310"/>
<feature type="transmembrane region" description="Helical" evidence="1">
    <location>
        <begin position="395"/>
        <end position="415"/>
    </location>
</feature>
<evidence type="ECO:0000313" key="2">
    <source>
        <dbReference type="EMBL" id="ASJ56412.1"/>
    </source>
</evidence>
<keyword evidence="1" id="KW-0472">Membrane</keyword>
<feature type="transmembrane region" description="Helical" evidence="1">
    <location>
        <begin position="292"/>
        <end position="312"/>
    </location>
</feature>
<protein>
    <recommendedName>
        <fullName evidence="4">Glycosyltransferase RgtA/B/C/D-like domain-containing protein</fullName>
    </recommendedName>
</protein>
<proteinExistence type="predicted"/>
<sequence>MNNRTATYSFLLGTALLLFMATIVLSTSVLFLFGVSVTAASFWIGLVAALAAMGAMVSVFVSSRRRTWFFSVLAGLAIVSGISYFISANTFDLSFDGQTYHQEAIVKITNGWNPVHDQPILKPSGSKEVEEMDNREILSAFHLWINHYAKGPWMLDAVMYKLTGQIEVSKIFNLLLIASSFFLTLAAIRTAFPEKKGAAIAFALLAAFNPAVITQSTSFYIDGQLGSLVLIICALGYLLYKRYHAWTVLALCAALMLLAQIKFTALAYAGLLGLAILVLFFFYDRRQHIKSMLVWLSISLVITVGVVGYNPYVTNTLAKGHPFYPLAGKGAVDIMTSNSPHGFKDNTSIENLAISLFSKSQNIATPHSPTWKVPFTVTWKELAVFYSPDVRVAGFGPLFGGAVIVTCLILVALLLGTHRKKAAPFLWISLALFVTVLINPESWWARYVPQLWLIPLLIALAVWDVQKGFFRHAGKVLVVILLANMVMVNASHIIGQSGANALVKKQLKEIKASNKTLVVDFHHFNAVKVRLQEAGIPFVEQKLDKGEDVKGFMTTRAVYLLK</sequence>
<feature type="transmembrane region" description="Helical" evidence="1">
    <location>
        <begin position="171"/>
        <end position="188"/>
    </location>
</feature>